<evidence type="ECO:0000256" key="2">
    <source>
        <dbReference type="ARBA" id="ARBA00022801"/>
    </source>
</evidence>
<evidence type="ECO:0000259" key="4">
    <source>
        <dbReference type="Pfam" id="PF22148"/>
    </source>
</evidence>
<dbReference type="PROSITE" id="PS00136">
    <property type="entry name" value="SUBTILASE_ASP"/>
    <property type="match status" value="1"/>
</dbReference>
<dbReference type="EMBL" id="UINC01114390">
    <property type="protein sequence ID" value="SVC84662.1"/>
    <property type="molecule type" value="Genomic_DNA"/>
</dbReference>
<sequence>MRTRILSTTLVIASAWLTTSDQVQAAGEYVAGEALVKYRYGASAAGTRSARQAVDARRVRRFARSGVEHVRFDGKVEDVLARFKNDPRVEYAEPNYIRQATVIPDDAEFQKQWALVNTGQSGGMADADIDADQAWDITTGGTVVVGVIDSGIDHLHPDLAANMWVNPGGVPG</sequence>
<gene>
    <name evidence="5" type="ORF">METZ01_LOCUS337516</name>
</gene>
<dbReference type="AlphaFoldDB" id="A0A382QIY3"/>
<evidence type="ECO:0000313" key="5">
    <source>
        <dbReference type="EMBL" id="SVC84662.1"/>
    </source>
</evidence>
<dbReference type="InterPro" id="IPR036852">
    <property type="entry name" value="Peptidase_S8/S53_dom_sf"/>
</dbReference>
<evidence type="ECO:0000256" key="1">
    <source>
        <dbReference type="ARBA" id="ARBA00022670"/>
    </source>
</evidence>
<accession>A0A382QIY3</accession>
<dbReference type="GO" id="GO:0004252">
    <property type="term" value="F:serine-type endopeptidase activity"/>
    <property type="evidence" value="ECO:0007669"/>
    <property type="project" value="InterPro"/>
</dbReference>
<keyword evidence="1" id="KW-0645">Protease</keyword>
<keyword evidence="3" id="KW-0720">Serine protease</keyword>
<dbReference type="GO" id="GO:0016485">
    <property type="term" value="P:protein processing"/>
    <property type="evidence" value="ECO:0007669"/>
    <property type="project" value="TreeGrafter"/>
</dbReference>
<keyword evidence="2" id="KW-0378">Hydrolase</keyword>
<dbReference type="InterPro" id="IPR023827">
    <property type="entry name" value="Peptidase_S8_Asp-AS"/>
</dbReference>
<feature type="domain" description="Fervidolysin-like N-terminal prodomain" evidence="4">
    <location>
        <begin position="24"/>
        <end position="95"/>
    </location>
</feature>
<dbReference type="PROSITE" id="PS51892">
    <property type="entry name" value="SUBTILASE"/>
    <property type="match status" value="1"/>
</dbReference>
<dbReference type="Pfam" id="PF22148">
    <property type="entry name" value="Fervidolysin_NPro-like"/>
    <property type="match status" value="1"/>
</dbReference>
<organism evidence="5">
    <name type="scientific">marine metagenome</name>
    <dbReference type="NCBI Taxonomy" id="408172"/>
    <lineage>
        <taxon>unclassified sequences</taxon>
        <taxon>metagenomes</taxon>
        <taxon>ecological metagenomes</taxon>
    </lineage>
</organism>
<dbReference type="Gene3D" id="3.40.50.200">
    <property type="entry name" value="Peptidase S8/S53 domain"/>
    <property type="match status" value="1"/>
</dbReference>
<dbReference type="PANTHER" id="PTHR42884">
    <property type="entry name" value="PROPROTEIN CONVERTASE SUBTILISIN/KEXIN-RELATED"/>
    <property type="match status" value="1"/>
</dbReference>
<dbReference type="GO" id="GO:0016020">
    <property type="term" value="C:membrane"/>
    <property type="evidence" value="ECO:0007669"/>
    <property type="project" value="TreeGrafter"/>
</dbReference>
<feature type="non-terminal residue" evidence="5">
    <location>
        <position position="172"/>
    </location>
</feature>
<dbReference type="InterPro" id="IPR054399">
    <property type="entry name" value="Fervidolysin-like_N_prodom"/>
</dbReference>
<dbReference type="SUPFAM" id="SSF52743">
    <property type="entry name" value="Subtilisin-like"/>
    <property type="match status" value="1"/>
</dbReference>
<name>A0A382QIY3_9ZZZZ</name>
<proteinExistence type="predicted"/>
<evidence type="ECO:0000256" key="3">
    <source>
        <dbReference type="ARBA" id="ARBA00022825"/>
    </source>
</evidence>
<protein>
    <recommendedName>
        <fullName evidence="4">Fervidolysin-like N-terminal prodomain domain-containing protein</fullName>
    </recommendedName>
</protein>
<reference evidence="5" key="1">
    <citation type="submission" date="2018-05" db="EMBL/GenBank/DDBJ databases">
        <authorList>
            <person name="Lanie J.A."/>
            <person name="Ng W.-L."/>
            <person name="Kazmierczak K.M."/>
            <person name="Andrzejewski T.M."/>
            <person name="Davidsen T.M."/>
            <person name="Wayne K.J."/>
            <person name="Tettelin H."/>
            <person name="Glass J.I."/>
            <person name="Rusch D."/>
            <person name="Podicherti R."/>
            <person name="Tsui H.-C.T."/>
            <person name="Winkler M.E."/>
        </authorList>
    </citation>
    <scope>NUCLEOTIDE SEQUENCE</scope>
</reference>
<dbReference type="PANTHER" id="PTHR42884:SF14">
    <property type="entry name" value="NEUROENDOCRINE CONVERTASE 1"/>
    <property type="match status" value="1"/>
</dbReference>